<dbReference type="Pfam" id="PF13155">
    <property type="entry name" value="Toprim_2"/>
    <property type="match status" value="1"/>
</dbReference>
<dbReference type="SUPFAM" id="SSF56731">
    <property type="entry name" value="DNA primase core"/>
    <property type="match status" value="1"/>
</dbReference>
<name>A0A0F9HXL6_9ZZZZ</name>
<dbReference type="InterPro" id="IPR034154">
    <property type="entry name" value="TOPRIM_DnaG/twinkle"/>
</dbReference>
<dbReference type="EMBL" id="LAZR01013820">
    <property type="protein sequence ID" value="KKM20186.1"/>
    <property type="molecule type" value="Genomic_DNA"/>
</dbReference>
<organism evidence="1">
    <name type="scientific">marine sediment metagenome</name>
    <dbReference type="NCBI Taxonomy" id="412755"/>
    <lineage>
        <taxon>unclassified sequences</taxon>
        <taxon>metagenomes</taxon>
        <taxon>ecological metagenomes</taxon>
    </lineage>
</organism>
<evidence type="ECO:0000313" key="1">
    <source>
        <dbReference type="EMBL" id="KKM20186.1"/>
    </source>
</evidence>
<proteinExistence type="predicted"/>
<evidence type="ECO:0008006" key="2">
    <source>
        <dbReference type="Google" id="ProtNLM"/>
    </source>
</evidence>
<dbReference type="Gene3D" id="3.40.1360.10">
    <property type="match status" value="1"/>
</dbReference>
<protein>
    <recommendedName>
        <fullName evidence="2">Toprim domain-containing protein</fullName>
    </recommendedName>
</protein>
<dbReference type="CDD" id="cd01029">
    <property type="entry name" value="TOPRIM_primases"/>
    <property type="match status" value="1"/>
</dbReference>
<reference evidence="1" key="1">
    <citation type="journal article" date="2015" name="Nature">
        <title>Complex archaea that bridge the gap between prokaryotes and eukaryotes.</title>
        <authorList>
            <person name="Spang A."/>
            <person name="Saw J.H."/>
            <person name="Jorgensen S.L."/>
            <person name="Zaremba-Niedzwiedzka K."/>
            <person name="Martijn J."/>
            <person name="Lind A.E."/>
            <person name="van Eijk R."/>
            <person name="Schleper C."/>
            <person name="Guy L."/>
            <person name="Ettema T.J."/>
        </authorList>
    </citation>
    <scope>NUCLEOTIDE SEQUENCE</scope>
</reference>
<accession>A0A0F9HXL6</accession>
<sequence>MQLAERYKINEVQGDLSVPPEPYPEENRRYLPAMKAYLHGRRLSYSTAKDNCWYPTDSIKEKDPTPRIVIPCFNSVGRPYWQGRAIIKHELRYRSAQGGRFQSIVVMWPRILEIAKKEHHSEGKPLVLVEGPMDALAAAAMGHVAISTMGALFSEYAIQYISQNISFDVSVVVIPDVDAPEFGTSVVRLMANAGRKCVMRVSEEGDDLAAASNKERKHLLRSVK</sequence>
<gene>
    <name evidence="1" type="ORF">LCGC14_1647980</name>
</gene>
<dbReference type="AlphaFoldDB" id="A0A0F9HXL6"/>
<comment type="caution">
    <text evidence="1">The sequence shown here is derived from an EMBL/GenBank/DDBJ whole genome shotgun (WGS) entry which is preliminary data.</text>
</comment>